<dbReference type="Proteomes" id="UP000287394">
    <property type="component" value="Chromosome"/>
</dbReference>
<protein>
    <submittedName>
        <fullName evidence="1">Uncharacterized protein</fullName>
    </submittedName>
</protein>
<dbReference type="RefSeq" id="WP_125205741.1">
    <property type="nucleotide sequence ID" value="NZ_AP025739.1"/>
</dbReference>
<organism evidence="1 2">
    <name type="scientific">Capsulimonas corticalis</name>
    <dbReference type="NCBI Taxonomy" id="2219043"/>
    <lineage>
        <taxon>Bacteria</taxon>
        <taxon>Bacillati</taxon>
        <taxon>Armatimonadota</taxon>
        <taxon>Armatimonadia</taxon>
        <taxon>Capsulimonadales</taxon>
        <taxon>Capsulimonadaceae</taxon>
        <taxon>Capsulimonas</taxon>
    </lineage>
</organism>
<gene>
    <name evidence="1" type="ORF">CCAX7_54210</name>
</gene>
<evidence type="ECO:0000313" key="1">
    <source>
        <dbReference type="EMBL" id="BDI33370.1"/>
    </source>
</evidence>
<dbReference type="AlphaFoldDB" id="A0A402CNE3"/>
<accession>A0A402CNE3</accession>
<name>A0A402CNE3_9BACT</name>
<dbReference type="EMBL" id="AP025739">
    <property type="protein sequence ID" value="BDI33370.1"/>
    <property type="molecule type" value="Genomic_DNA"/>
</dbReference>
<keyword evidence="2" id="KW-1185">Reference proteome</keyword>
<evidence type="ECO:0000313" key="2">
    <source>
        <dbReference type="Proteomes" id="UP000287394"/>
    </source>
</evidence>
<dbReference type="KEGG" id="ccot:CCAX7_54210"/>
<reference evidence="1 2" key="1">
    <citation type="journal article" date="2019" name="Int. J. Syst. Evol. Microbiol.">
        <title>Capsulimonas corticalis gen. nov., sp. nov., an aerobic capsulated bacterium, of a novel bacterial order, Capsulimonadales ord. nov., of the class Armatimonadia of the phylum Armatimonadetes.</title>
        <authorList>
            <person name="Li J."/>
            <person name="Kudo C."/>
            <person name="Tonouchi A."/>
        </authorList>
    </citation>
    <scope>NUCLEOTIDE SEQUENCE [LARGE SCALE GENOMIC DNA]</scope>
    <source>
        <strain evidence="1 2">AX-7</strain>
    </source>
</reference>
<sequence length="86" mass="9730">MNNTEFRTGDVAVTPSGLQLEVKEIHPFTGNGQFLALEPLPGQRMEKNLYSWCPAYDYRKLEPGEKVKKAPARGLADMEPPAYQEY</sequence>
<proteinExistence type="predicted"/>